<dbReference type="Proteomes" id="UP000026915">
    <property type="component" value="Chromosome 5"/>
</dbReference>
<evidence type="ECO:0000313" key="1">
    <source>
        <dbReference type="EMBL" id="EOY08594.1"/>
    </source>
</evidence>
<gene>
    <name evidence="1" type="ORF">TCM_023347</name>
</gene>
<sequence length="96" mass="11316">METVVQDQLLSTRRIPFFPEDDKNSLSPQSAHFRETYVTETLFVPLHVSLLTFGNIRSKARMEKLTTIIYMYMYNPLPDSEYFQNHFKIRALVGQL</sequence>
<dbReference type="AlphaFoldDB" id="A0A061F256"/>
<reference evidence="1 2" key="1">
    <citation type="journal article" date="2013" name="Genome Biol.">
        <title>The genome sequence of the most widely cultivated cacao type and its use to identify candidate genes regulating pod color.</title>
        <authorList>
            <person name="Motamayor J.C."/>
            <person name="Mockaitis K."/>
            <person name="Schmutz J."/>
            <person name="Haiminen N."/>
            <person name="Iii D.L."/>
            <person name="Cornejo O."/>
            <person name="Findley S.D."/>
            <person name="Zheng P."/>
            <person name="Utro F."/>
            <person name="Royaert S."/>
            <person name="Saski C."/>
            <person name="Jenkins J."/>
            <person name="Podicheti R."/>
            <person name="Zhao M."/>
            <person name="Scheffler B.E."/>
            <person name="Stack J.C."/>
            <person name="Feltus F.A."/>
            <person name="Mustiga G.M."/>
            <person name="Amores F."/>
            <person name="Phillips W."/>
            <person name="Marelli J.P."/>
            <person name="May G.D."/>
            <person name="Shapiro H."/>
            <person name="Ma J."/>
            <person name="Bustamante C.D."/>
            <person name="Schnell R.J."/>
            <person name="Main D."/>
            <person name="Gilbert D."/>
            <person name="Parida L."/>
            <person name="Kuhn D.N."/>
        </authorList>
    </citation>
    <scope>NUCLEOTIDE SEQUENCE [LARGE SCALE GENOMIC DNA]</scope>
    <source>
        <strain evidence="2">cv. Matina 1-6</strain>
    </source>
</reference>
<proteinExistence type="predicted"/>
<keyword evidence="2" id="KW-1185">Reference proteome</keyword>
<protein>
    <submittedName>
        <fullName evidence="1">Uncharacterized protein</fullName>
    </submittedName>
</protein>
<evidence type="ECO:0000313" key="2">
    <source>
        <dbReference type="Proteomes" id="UP000026915"/>
    </source>
</evidence>
<accession>A0A061F256</accession>
<dbReference type="Gramene" id="EOY08594">
    <property type="protein sequence ID" value="EOY08594"/>
    <property type="gene ID" value="TCM_023347"/>
</dbReference>
<dbReference type="EMBL" id="CM001883">
    <property type="protein sequence ID" value="EOY08594.1"/>
    <property type="molecule type" value="Genomic_DNA"/>
</dbReference>
<organism evidence="1 2">
    <name type="scientific">Theobroma cacao</name>
    <name type="common">Cacao</name>
    <name type="synonym">Cocoa</name>
    <dbReference type="NCBI Taxonomy" id="3641"/>
    <lineage>
        <taxon>Eukaryota</taxon>
        <taxon>Viridiplantae</taxon>
        <taxon>Streptophyta</taxon>
        <taxon>Embryophyta</taxon>
        <taxon>Tracheophyta</taxon>
        <taxon>Spermatophyta</taxon>
        <taxon>Magnoliopsida</taxon>
        <taxon>eudicotyledons</taxon>
        <taxon>Gunneridae</taxon>
        <taxon>Pentapetalae</taxon>
        <taxon>rosids</taxon>
        <taxon>malvids</taxon>
        <taxon>Malvales</taxon>
        <taxon>Malvaceae</taxon>
        <taxon>Byttnerioideae</taxon>
        <taxon>Theobroma</taxon>
    </lineage>
</organism>
<dbReference type="InParanoid" id="A0A061F256"/>
<name>A0A061F256_THECC</name>
<dbReference type="HOGENOM" id="CLU_2363870_0_0_1"/>